<dbReference type="CDD" id="cd16917">
    <property type="entry name" value="HATPase_UhpB-NarQ-NarX-like"/>
    <property type="match status" value="1"/>
</dbReference>
<evidence type="ECO:0000256" key="9">
    <source>
        <dbReference type="ARBA" id="ARBA00023012"/>
    </source>
</evidence>
<dbReference type="InterPro" id="IPR011712">
    <property type="entry name" value="Sig_transdc_His_kin_sub3_dim/P"/>
</dbReference>
<dbReference type="InterPro" id="IPR003594">
    <property type="entry name" value="HATPase_dom"/>
</dbReference>
<evidence type="ECO:0000313" key="14">
    <source>
        <dbReference type="Proteomes" id="UP001164020"/>
    </source>
</evidence>
<evidence type="ECO:0000313" key="13">
    <source>
        <dbReference type="EMBL" id="WAP69155.1"/>
    </source>
</evidence>
<comment type="catalytic activity">
    <reaction evidence="1">
        <text>ATP + protein L-histidine = ADP + protein N-phospho-L-histidine.</text>
        <dbReference type="EC" id="2.7.13.3"/>
    </reaction>
</comment>
<reference evidence="13" key="1">
    <citation type="submission" date="2022-12" db="EMBL/GenBank/DDBJ databases">
        <title>Jiella pelagia sp. nov., isolated from phosphonate enriched culture of Northwest Pacific surface seawater.</title>
        <authorList>
            <person name="Shin D.Y."/>
            <person name="Hwang C.Y."/>
        </authorList>
    </citation>
    <scope>NUCLEOTIDE SEQUENCE</scope>
    <source>
        <strain evidence="13">HL-NP1</strain>
    </source>
</reference>
<keyword evidence="7 13" id="KW-0418">Kinase</keyword>
<dbReference type="Pfam" id="PF02518">
    <property type="entry name" value="HATPase_c"/>
    <property type="match status" value="1"/>
</dbReference>
<evidence type="ECO:0000256" key="5">
    <source>
        <dbReference type="ARBA" id="ARBA00022679"/>
    </source>
</evidence>
<dbReference type="InterPro" id="IPR003660">
    <property type="entry name" value="HAMP_dom"/>
</dbReference>
<evidence type="ECO:0000256" key="10">
    <source>
        <dbReference type="SAM" id="MobiDB-lite"/>
    </source>
</evidence>
<dbReference type="EC" id="2.7.13.3" evidence="3"/>
<organism evidence="13 14">
    <name type="scientific">Jiella pelagia</name>
    <dbReference type="NCBI Taxonomy" id="2986949"/>
    <lineage>
        <taxon>Bacteria</taxon>
        <taxon>Pseudomonadati</taxon>
        <taxon>Pseudomonadota</taxon>
        <taxon>Alphaproteobacteria</taxon>
        <taxon>Hyphomicrobiales</taxon>
        <taxon>Aurantimonadaceae</taxon>
        <taxon>Jiella</taxon>
    </lineage>
</organism>
<name>A0ABY7C5P8_9HYPH</name>
<evidence type="ECO:0000256" key="7">
    <source>
        <dbReference type="ARBA" id="ARBA00022777"/>
    </source>
</evidence>
<sequence>MRDRRFLTGWLKRQTSLQARMTVGLLLISLGAWMALAIVMIVNARIATGREVAASFFIAERFVQERVEALQASGDLQKDLAALIAQLAEMRHVRATVSYGPRHAADGASKGPVASANPRSAEDLGDEGGDGTQANDAEDDEAAPALFAGLINSTALHSFVPVTRNDTRLATIDLHSDSSDEIAEVWEDFRFVLPLTMVYGFLVSAVALLYVRRVFFKLKETSTALVDLKDGNLAARLPEAGFAEFAPVTAGFNELAASLDAKTRSNQLLANRLLTAHEEERRRLANDLHDEVGPNLFSLRVRLSELKRALGEDLAADHPASGSLAKLESGIADVQTLLRRILSRLKPMSIGSLPLADSLQGLVSEYRQSAPDATICLAATTQSLSFGEAVDLTVYRFVGEGILNALRHGRARNIAVTLRIEPDEQKAVPVLSVSVSDDGRGPAVEPHSGGIGLSAVRDRVETLGGTLSGPLRRHGSTVVAIRIPSATGRRARMPALTG</sequence>
<evidence type="ECO:0000256" key="8">
    <source>
        <dbReference type="ARBA" id="ARBA00022840"/>
    </source>
</evidence>
<dbReference type="EMBL" id="CP114029">
    <property type="protein sequence ID" value="WAP69155.1"/>
    <property type="molecule type" value="Genomic_DNA"/>
</dbReference>
<dbReference type="Pfam" id="PF07730">
    <property type="entry name" value="HisKA_3"/>
    <property type="match status" value="1"/>
</dbReference>
<feature type="domain" description="HAMP" evidence="12">
    <location>
        <begin position="212"/>
        <end position="264"/>
    </location>
</feature>
<dbReference type="Proteomes" id="UP001164020">
    <property type="component" value="Chromosome"/>
</dbReference>
<comment type="subcellular location">
    <subcellularLocation>
        <location evidence="2">Membrane</location>
    </subcellularLocation>
</comment>
<dbReference type="GO" id="GO:0016301">
    <property type="term" value="F:kinase activity"/>
    <property type="evidence" value="ECO:0007669"/>
    <property type="project" value="UniProtKB-KW"/>
</dbReference>
<evidence type="ECO:0000256" key="1">
    <source>
        <dbReference type="ARBA" id="ARBA00000085"/>
    </source>
</evidence>
<feature type="transmembrane region" description="Helical" evidence="11">
    <location>
        <begin position="21"/>
        <end position="42"/>
    </location>
</feature>
<dbReference type="Gene3D" id="1.20.5.1930">
    <property type="match status" value="1"/>
</dbReference>
<dbReference type="InterPro" id="IPR036890">
    <property type="entry name" value="HATPase_C_sf"/>
</dbReference>
<evidence type="ECO:0000256" key="4">
    <source>
        <dbReference type="ARBA" id="ARBA00022553"/>
    </source>
</evidence>
<evidence type="ECO:0000256" key="3">
    <source>
        <dbReference type="ARBA" id="ARBA00012438"/>
    </source>
</evidence>
<dbReference type="SMART" id="SM00387">
    <property type="entry name" value="HATPase_c"/>
    <property type="match status" value="1"/>
</dbReference>
<dbReference type="InterPro" id="IPR050482">
    <property type="entry name" value="Sensor_HK_TwoCompSys"/>
</dbReference>
<keyword evidence="11" id="KW-0472">Membrane</keyword>
<feature type="region of interest" description="Disordered" evidence="10">
    <location>
        <begin position="101"/>
        <end position="137"/>
    </location>
</feature>
<dbReference type="PANTHER" id="PTHR24421:SF10">
    <property type="entry name" value="NITRATE_NITRITE SENSOR PROTEIN NARQ"/>
    <property type="match status" value="1"/>
</dbReference>
<evidence type="ECO:0000256" key="2">
    <source>
        <dbReference type="ARBA" id="ARBA00004370"/>
    </source>
</evidence>
<evidence type="ECO:0000256" key="11">
    <source>
        <dbReference type="SAM" id="Phobius"/>
    </source>
</evidence>
<dbReference type="Gene3D" id="3.30.565.10">
    <property type="entry name" value="Histidine kinase-like ATPase, C-terminal domain"/>
    <property type="match status" value="1"/>
</dbReference>
<dbReference type="SUPFAM" id="SSF55874">
    <property type="entry name" value="ATPase domain of HSP90 chaperone/DNA topoisomerase II/histidine kinase"/>
    <property type="match status" value="1"/>
</dbReference>
<feature type="transmembrane region" description="Helical" evidence="11">
    <location>
        <begin position="191"/>
        <end position="211"/>
    </location>
</feature>
<protein>
    <recommendedName>
        <fullName evidence="3">histidine kinase</fullName>
        <ecNumber evidence="3">2.7.13.3</ecNumber>
    </recommendedName>
</protein>
<proteinExistence type="predicted"/>
<dbReference type="PROSITE" id="PS50885">
    <property type="entry name" value="HAMP"/>
    <property type="match status" value="1"/>
</dbReference>
<keyword evidence="5" id="KW-0808">Transferase</keyword>
<keyword evidence="14" id="KW-1185">Reference proteome</keyword>
<keyword evidence="4" id="KW-0597">Phosphoprotein</keyword>
<gene>
    <name evidence="13" type="ORF">OH818_02195</name>
</gene>
<keyword evidence="8" id="KW-0067">ATP-binding</keyword>
<keyword evidence="11" id="KW-0812">Transmembrane</keyword>
<keyword evidence="9" id="KW-0902">Two-component regulatory system</keyword>
<accession>A0ABY7C5P8</accession>
<evidence type="ECO:0000256" key="6">
    <source>
        <dbReference type="ARBA" id="ARBA00022741"/>
    </source>
</evidence>
<keyword evidence="6" id="KW-0547">Nucleotide-binding</keyword>
<dbReference type="PANTHER" id="PTHR24421">
    <property type="entry name" value="NITRATE/NITRITE SENSOR PROTEIN NARX-RELATED"/>
    <property type="match status" value="1"/>
</dbReference>
<keyword evidence="11" id="KW-1133">Transmembrane helix</keyword>
<dbReference type="RefSeq" id="WP_268881595.1">
    <property type="nucleotide sequence ID" value="NZ_CP114029.1"/>
</dbReference>
<evidence type="ECO:0000259" key="12">
    <source>
        <dbReference type="PROSITE" id="PS50885"/>
    </source>
</evidence>